<name>T1KFP2_TETUR</name>
<evidence type="ECO:0000313" key="9">
    <source>
        <dbReference type="Proteomes" id="UP000015104"/>
    </source>
</evidence>
<dbReference type="PANTHER" id="PTHR13581">
    <property type="entry name" value="MRG-BINDING PROTEIN"/>
    <property type="match status" value="1"/>
</dbReference>
<evidence type="ECO:0000256" key="6">
    <source>
        <dbReference type="ARBA" id="ARBA00023242"/>
    </source>
</evidence>
<keyword evidence="4" id="KW-0805">Transcription regulation</keyword>
<dbReference type="GO" id="GO:0035267">
    <property type="term" value="C:NuA4 histone acetyltransferase complex"/>
    <property type="evidence" value="ECO:0007669"/>
    <property type="project" value="TreeGrafter"/>
</dbReference>
<reference evidence="9" key="1">
    <citation type="submission" date="2011-08" db="EMBL/GenBank/DDBJ databases">
        <authorList>
            <person name="Rombauts S."/>
        </authorList>
    </citation>
    <scope>NUCLEOTIDE SEQUENCE</scope>
    <source>
        <strain evidence="9">London</strain>
    </source>
</reference>
<dbReference type="Pfam" id="PF07904">
    <property type="entry name" value="Eaf7"/>
    <property type="match status" value="1"/>
</dbReference>
<dbReference type="HOGENOM" id="CLU_2029636_0_0_1"/>
<dbReference type="EMBL" id="CAEY01000037">
    <property type="status" value="NOT_ANNOTATED_CDS"/>
    <property type="molecule type" value="Genomic_DNA"/>
</dbReference>
<evidence type="ECO:0000256" key="5">
    <source>
        <dbReference type="ARBA" id="ARBA00023163"/>
    </source>
</evidence>
<organism evidence="8 9">
    <name type="scientific">Tetranychus urticae</name>
    <name type="common">Two-spotted spider mite</name>
    <dbReference type="NCBI Taxonomy" id="32264"/>
    <lineage>
        <taxon>Eukaryota</taxon>
        <taxon>Metazoa</taxon>
        <taxon>Ecdysozoa</taxon>
        <taxon>Arthropoda</taxon>
        <taxon>Chelicerata</taxon>
        <taxon>Arachnida</taxon>
        <taxon>Acari</taxon>
        <taxon>Acariformes</taxon>
        <taxon>Trombidiformes</taxon>
        <taxon>Prostigmata</taxon>
        <taxon>Eleutherengona</taxon>
        <taxon>Raphignathae</taxon>
        <taxon>Tetranychoidea</taxon>
        <taxon>Tetranychidae</taxon>
        <taxon>Tetranychus</taxon>
    </lineage>
</organism>
<dbReference type="PANTHER" id="PTHR13581:SF5">
    <property type="entry name" value="MRG_MORF4L-BINDING PROTEIN"/>
    <property type="match status" value="1"/>
</dbReference>
<evidence type="ECO:0000256" key="3">
    <source>
        <dbReference type="ARBA" id="ARBA00022853"/>
    </source>
</evidence>
<dbReference type="EnsemblMetazoa" id="tetur10g03850.1">
    <property type="protein sequence ID" value="tetur10g03850.1"/>
    <property type="gene ID" value="tetur10g03850"/>
</dbReference>
<dbReference type="GO" id="GO:0006325">
    <property type="term" value="P:chromatin organization"/>
    <property type="evidence" value="ECO:0007669"/>
    <property type="project" value="UniProtKB-KW"/>
</dbReference>
<protein>
    <recommendedName>
        <fullName evidence="10">MRG domain-containing protein</fullName>
    </recommendedName>
</protein>
<evidence type="ECO:0000256" key="7">
    <source>
        <dbReference type="SAM" id="MobiDB-lite"/>
    </source>
</evidence>
<dbReference type="GO" id="GO:0006357">
    <property type="term" value="P:regulation of transcription by RNA polymerase II"/>
    <property type="evidence" value="ECO:0007669"/>
    <property type="project" value="TreeGrafter"/>
</dbReference>
<keyword evidence="5" id="KW-0804">Transcription</keyword>
<reference evidence="8" key="2">
    <citation type="submission" date="2015-06" db="UniProtKB">
        <authorList>
            <consortium name="EnsemblMetazoa"/>
        </authorList>
    </citation>
    <scope>IDENTIFICATION</scope>
</reference>
<evidence type="ECO:0000313" key="8">
    <source>
        <dbReference type="EnsemblMetazoa" id="tetur10g03850.1"/>
    </source>
</evidence>
<accession>T1KFP2</accession>
<dbReference type="eggNOG" id="KOG4051">
    <property type="taxonomic scope" value="Eukaryota"/>
</dbReference>
<proteinExistence type="inferred from homology"/>
<dbReference type="GO" id="GO:0005634">
    <property type="term" value="C:nucleus"/>
    <property type="evidence" value="ECO:0007669"/>
    <property type="project" value="UniProtKB-SubCell"/>
</dbReference>
<keyword evidence="9" id="KW-1185">Reference proteome</keyword>
<feature type="region of interest" description="Disordered" evidence="7">
    <location>
        <begin position="100"/>
        <end position="122"/>
    </location>
</feature>
<sequence length="122" mass="14143">MKPNKDGLSSQNKKEEIQPWKPEKEVQLFYALGGRRPVGINRYFQMIFVQEEFNRLTGQEVTSEVIWKYLDTLYDMDALNENEDLPFNNEQSDFVLPPEYQITQTPPMPSATPVKSPSKSAK</sequence>
<feature type="compositionally biased region" description="Polar residues" evidence="7">
    <location>
        <begin position="113"/>
        <end position="122"/>
    </location>
</feature>
<evidence type="ECO:0008006" key="10">
    <source>
        <dbReference type="Google" id="ProtNLM"/>
    </source>
</evidence>
<dbReference type="AlphaFoldDB" id="T1KFP2"/>
<dbReference type="STRING" id="32264.T1KFP2"/>
<comment type="subcellular location">
    <subcellularLocation>
        <location evidence="1">Nucleus</location>
    </subcellularLocation>
</comment>
<keyword evidence="6" id="KW-0539">Nucleus</keyword>
<evidence type="ECO:0000256" key="2">
    <source>
        <dbReference type="ARBA" id="ARBA00007117"/>
    </source>
</evidence>
<comment type="similarity">
    <text evidence="2">Belongs to the EAF7 family.</text>
</comment>
<evidence type="ECO:0000256" key="1">
    <source>
        <dbReference type="ARBA" id="ARBA00004123"/>
    </source>
</evidence>
<dbReference type="InterPro" id="IPR012423">
    <property type="entry name" value="Eaf7/MRGBP"/>
</dbReference>
<keyword evidence="3" id="KW-0156">Chromatin regulator</keyword>
<dbReference type="Proteomes" id="UP000015104">
    <property type="component" value="Unassembled WGS sequence"/>
</dbReference>
<evidence type="ECO:0000256" key="4">
    <source>
        <dbReference type="ARBA" id="ARBA00023015"/>
    </source>
</evidence>